<dbReference type="RefSeq" id="WP_284313682.1">
    <property type="nucleotide sequence ID" value="NZ_BSPC01000031.1"/>
</dbReference>
<dbReference type="PROSITE" id="PS01124">
    <property type="entry name" value="HTH_ARAC_FAMILY_2"/>
    <property type="match status" value="1"/>
</dbReference>
<evidence type="ECO:0000256" key="3">
    <source>
        <dbReference type="ARBA" id="ARBA00023163"/>
    </source>
</evidence>
<protein>
    <submittedName>
        <fullName evidence="5">AraC family transcriptional regulator</fullName>
    </submittedName>
</protein>
<keyword evidence="2" id="KW-0238">DNA-binding</keyword>
<dbReference type="Gene3D" id="1.10.10.60">
    <property type="entry name" value="Homeodomain-like"/>
    <property type="match status" value="1"/>
</dbReference>
<name>A0ABQ6CK98_9HYPH</name>
<evidence type="ECO:0000313" key="6">
    <source>
        <dbReference type="Proteomes" id="UP001156882"/>
    </source>
</evidence>
<dbReference type="InterPro" id="IPR050204">
    <property type="entry name" value="AraC_XylS_family_regulators"/>
</dbReference>
<keyword evidence="6" id="KW-1185">Reference proteome</keyword>
<accession>A0ABQ6CK98</accession>
<dbReference type="SMART" id="SM00342">
    <property type="entry name" value="HTH_ARAC"/>
    <property type="match status" value="1"/>
</dbReference>
<dbReference type="InterPro" id="IPR018060">
    <property type="entry name" value="HTH_AraC"/>
</dbReference>
<dbReference type="PANTHER" id="PTHR46796">
    <property type="entry name" value="HTH-TYPE TRANSCRIPTIONAL ACTIVATOR RHAS-RELATED"/>
    <property type="match status" value="1"/>
</dbReference>
<evidence type="ECO:0000313" key="5">
    <source>
        <dbReference type="EMBL" id="GLS20600.1"/>
    </source>
</evidence>
<evidence type="ECO:0000256" key="1">
    <source>
        <dbReference type="ARBA" id="ARBA00023015"/>
    </source>
</evidence>
<reference evidence="6" key="1">
    <citation type="journal article" date="2019" name="Int. J. Syst. Evol. Microbiol.">
        <title>The Global Catalogue of Microorganisms (GCM) 10K type strain sequencing project: providing services to taxonomists for standard genome sequencing and annotation.</title>
        <authorList>
            <consortium name="The Broad Institute Genomics Platform"/>
            <consortium name="The Broad Institute Genome Sequencing Center for Infectious Disease"/>
            <person name="Wu L."/>
            <person name="Ma J."/>
        </authorList>
    </citation>
    <scope>NUCLEOTIDE SEQUENCE [LARGE SCALE GENOMIC DNA]</scope>
    <source>
        <strain evidence="6">NBRC 101365</strain>
    </source>
</reference>
<dbReference type="PANTHER" id="PTHR46796:SF12">
    <property type="entry name" value="HTH-TYPE DNA-BINDING TRANSCRIPTIONAL ACTIVATOR EUTR"/>
    <property type="match status" value="1"/>
</dbReference>
<gene>
    <name evidence="5" type="ORF">GCM10007874_36170</name>
</gene>
<dbReference type="Proteomes" id="UP001156882">
    <property type="component" value="Unassembled WGS sequence"/>
</dbReference>
<keyword evidence="3" id="KW-0804">Transcription</keyword>
<proteinExistence type="predicted"/>
<dbReference type="EMBL" id="BSPC01000031">
    <property type="protein sequence ID" value="GLS20600.1"/>
    <property type="molecule type" value="Genomic_DNA"/>
</dbReference>
<evidence type="ECO:0000259" key="4">
    <source>
        <dbReference type="PROSITE" id="PS01124"/>
    </source>
</evidence>
<evidence type="ECO:0000256" key="2">
    <source>
        <dbReference type="ARBA" id="ARBA00023125"/>
    </source>
</evidence>
<comment type="caution">
    <text evidence="5">The sequence shown here is derived from an EMBL/GenBank/DDBJ whole genome shotgun (WGS) entry which is preliminary data.</text>
</comment>
<keyword evidence="1" id="KW-0805">Transcription regulation</keyword>
<dbReference type="Pfam" id="PF12833">
    <property type="entry name" value="HTH_18"/>
    <property type="match status" value="1"/>
</dbReference>
<sequence>MYTKSAFNDAIAQQASLPGWTQEYRQVSAGYYYGTIAALEYPNLTILRERINVKTEQVFSAPKGRPVFYYYYGSARRGGELVLDEANATTAGFTWNWIDRIGFMHPGSDLLMVVLDPSLLCRTRLESGGLRGDVLGQVEQVAQWLACVLDVIASEEGLGYAHDQLNAVLPNLVHDRLSTLYENSELAGEGRIAKPEAVYRRLRDRLHDSPSEPLTVFALSRELGLSPAALRKVCVEFTGSQLDNILVKLRLNGARRALIEAQGRECRVCDVAMDWGFMHWSRFAARYRLLFGERPSETLRRPASRPAPL</sequence>
<organism evidence="5 6">
    <name type="scientific">Labrys miyagiensis</name>
    <dbReference type="NCBI Taxonomy" id="346912"/>
    <lineage>
        <taxon>Bacteria</taxon>
        <taxon>Pseudomonadati</taxon>
        <taxon>Pseudomonadota</taxon>
        <taxon>Alphaproteobacteria</taxon>
        <taxon>Hyphomicrobiales</taxon>
        <taxon>Xanthobacteraceae</taxon>
        <taxon>Labrys</taxon>
    </lineage>
</organism>
<feature type="domain" description="HTH araC/xylS-type" evidence="4">
    <location>
        <begin position="200"/>
        <end position="301"/>
    </location>
</feature>